<protein>
    <submittedName>
        <fullName evidence="1">Uncharacterized protein</fullName>
    </submittedName>
</protein>
<dbReference type="Proteomes" id="UP000824782">
    <property type="component" value="Unassembled WGS sequence"/>
</dbReference>
<evidence type="ECO:0000313" key="1">
    <source>
        <dbReference type="EMBL" id="KAG8549262.1"/>
    </source>
</evidence>
<organism evidence="1 2">
    <name type="scientific">Engystomops pustulosus</name>
    <name type="common">Tungara frog</name>
    <name type="synonym">Physalaemus pustulosus</name>
    <dbReference type="NCBI Taxonomy" id="76066"/>
    <lineage>
        <taxon>Eukaryota</taxon>
        <taxon>Metazoa</taxon>
        <taxon>Chordata</taxon>
        <taxon>Craniata</taxon>
        <taxon>Vertebrata</taxon>
        <taxon>Euteleostomi</taxon>
        <taxon>Amphibia</taxon>
        <taxon>Batrachia</taxon>
        <taxon>Anura</taxon>
        <taxon>Neobatrachia</taxon>
        <taxon>Hyloidea</taxon>
        <taxon>Leptodactylidae</taxon>
        <taxon>Leiuperinae</taxon>
        <taxon>Engystomops</taxon>
    </lineage>
</organism>
<keyword evidence="2" id="KW-1185">Reference proteome</keyword>
<name>A0AAV6ZJB1_ENGPU</name>
<dbReference type="EMBL" id="WNYA01000208">
    <property type="protein sequence ID" value="KAG8549262.1"/>
    <property type="molecule type" value="Genomic_DNA"/>
</dbReference>
<dbReference type="AlphaFoldDB" id="A0AAV6ZJB1"/>
<gene>
    <name evidence="1" type="ORF">GDO81_021830</name>
</gene>
<proteinExistence type="predicted"/>
<sequence length="98" mass="10339">MNLVPLVIHCYGMVQEGTLLPYLHLPGLLSIQTTADDIPAAAPVPCENMTSSSHQAADVPAPVQDAKVPLSDECEGMSALEPISQDVLHKVSSSDLSM</sequence>
<reference evidence="1" key="1">
    <citation type="thesis" date="2020" institute="ProQuest LLC" country="789 East Eisenhower Parkway, Ann Arbor, MI, USA">
        <title>Comparative Genomics and Chromosome Evolution.</title>
        <authorList>
            <person name="Mudd A.B."/>
        </authorList>
    </citation>
    <scope>NUCLEOTIDE SEQUENCE</scope>
    <source>
        <strain evidence="1">237g6f4</strain>
        <tissue evidence="1">Blood</tissue>
    </source>
</reference>
<accession>A0AAV6ZJB1</accession>
<comment type="caution">
    <text evidence="1">The sequence shown here is derived from an EMBL/GenBank/DDBJ whole genome shotgun (WGS) entry which is preliminary data.</text>
</comment>
<evidence type="ECO:0000313" key="2">
    <source>
        <dbReference type="Proteomes" id="UP000824782"/>
    </source>
</evidence>